<dbReference type="Proteomes" id="UP000011518">
    <property type="component" value="Unassembled WGS sequence"/>
</dbReference>
<dbReference type="GO" id="GO:0005840">
    <property type="term" value="C:ribosome"/>
    <property type="evidence" value="ECO:0007669"/>
    <property type="project" value="UniProtKB-KW"/>
</dbReference>
<reference evidence="3" key="1">
    <citation type="submission" date="2012-07" db="EMBL/GenBank/DDBJ databases">
        <title>Genome of the Chinese tree shrew, a rising model animal genetically related to primates.</title>
        <authorList>
            <person name="Zhang G."/>
            <person name="Fan Y."/>
            <person name="Yao Y."/>
            <person name="Huang Z."/>
        </authorList>
    </citation>
    <scope>NUCLEOTIDE SEQUENCE [LARGE SCALE GENOMIC DNA]</scope>
</reference>
<dbReference type="STRING" id="246437.L9JG68"/>
<reference evidence="3" key="2">
    <citation type="journal article" date="2013" name="Nat. Commun.">
        <title>Genome of the Chinese tree shrew.</title>
        <authorList>
            <person name="Fan Y."/>
            <person name="Huang Z.Y."/>
            <person name="Cao C.C."/>
            <person name="Chen C.S."/>
            <person name="Chen Y.X."/>
            <person name="Fan D.D."/>
            <person name="He J."/>
            <person name="Hou H.L."/>
            <person name="Hu L."/>
            <person name="Hu X.T."/>
            <person name="Jiang X.T."/>
            <person name="Lai R."/>
            <person name="Lang Y.S."/>
            <person name="Liang B."/>
            <person name="Liao S.G."/>
            <person name="Mu D."/>
            <person name="Ma Y.Y."/>
            <person name="Niu Y.Y."/>
            <person name="Sun X.Q."/>
            <person name="Xia J.Q."/>
            <person name="Xiao J."/>
            <person name="Xiong Z.Q."/>
            <person name="Xu L."/>
            <person name="Yang L."/>
            <person name="Zhang Y."/>
            <person name="Zhao W."/>
            <person name="Zhao X.D."/>
            <person name="Zheng Y.T."/>
            <person name="Zhou J.M."/>
            <person name="Zhu Y.B."/>
            <person name="Zhang G.J."/>
            <person name="Wang J."/>
            <person name="Yao Y.G."/>
        </authorList>
    </citation>
    <scope>NUCLEOTIDE SEQUENCE [LARGE SCALE GENOMIC DNA]</scope>
</reference>
<evidence type="ECO:0000313" key="3">
    <source>
        <dbReference type="Proteomes" id="UP000011518"/>
    </source>
</evidence>
<dbReference type="AlphaFoldDB" id="L9JG68"/>
<keyword evidence="3" id="KW-1185">Reference proteome</keyword>
<evidence type="ECO:0000256" key="1">
    <source>
        <dbReference type="SAM" id="MobiDB-lite"/>
    </source>
</evidence>
<evidence type="ECO:0000313" key="2">
    <source>
        <dbReference type="EMBL" id="ELW49309.1"/>
    </source>
</evidence>
<name>L9JG68_TUPCH</name>
<dbReference type="InParanoid" id="L9JG68"/>
<gene>
    <name evidence="2" type="ORF">TREES_T100012292</name>
</gene>
<proteinExistence type="predicted"/>
<accession>L9JG68</accession>
<dbReference type="EMBL" id="KB320999">
    <property type="protein sequence ID" value="ELW49309.1"/>
    <property type="molecule type" value="Genomic_DNA"/>
</dbReference>
<sequence length="127" mass="13661">MPRGSRLGGHRSFGISPRAGLQQGSPPGSRPGACQGNADNKEWFEAAKLGRLVKDLKIKSLEIYLASLIIKEVRLTPAPEALASTVPLCPRHCCSWLVWTTASSQPRAALANFAKATWMPSPRPTAV</sequence>
<keyword evidence="2" id="KW-0687">Ribonucleoprotein</keyword>
<keyword evidence="2" id="KW-0689">Ribosomal protein</keyword>
<dbReference type="Gene3D" id="3.30.160.20">
    <property type="match status" value="1"/>
</dbReference>
<protein>
    <submittedName>
        <fullName evidence="2">40S ribosomal protein S2</fullName>
    </submittedName>
</protein>
<organism evidence="2 3">
    <name type="scientific">Tupaia chinensis</name>
    <name type="common">Chinese tree shrew</name>
    <name type="synonym">Tupaia belangeri chinensis</name>
    <dbReference type="NCBI Taxonomy" id="246437"/>
    <lineage>
        <taxon>Eukaryota</taxon>
        <taxon>Metazoa</taxon>
        <taxon>Chordata</taxon>
        <taxon>Craniata</taxon>
        <taxon>Vertebrata</taxon>
        <taxon>Euteleostomi</taxon>
        <taxon>Mammalia</taxon>
        <taxon>Eutheria</taxon>
        <taxon>Euarchontoglires</taxon>
        <taxon>Scandentia</taxon>
        <taxon>Tupaiidae</taxon>
        <taxon>Tupaia</taxon>
    </lineage>
</organism>
<feature type="region of interest" description="Disordered" evidence="1">
    <location>
        <begin position="1"/>
        <end position="37"/>
    </location>
</feature>